<dbReference type="InterPro" id="IPR004358">
    <property type="entry name" value="Sig_transdc_His_kin-like_C"/>
</dbReference>
<evidence type="ECO:0000256" key="3">
    <source>
        <dbReference type="ARBA" id="ARBA00012438"/>
    </source>
</evidence>
<evidence type="ECO:0000256" key="2">
    <source>
        <dbReference type="ARBA" id="ARBA00004236"/>
    </source>
</evidence>
<dbReference type="SUPFAM" id="SSF52172">
    <property type="entry name" value="CheY-like"/>
    <property type="match status" value="1"/>
</dbReference>
<dbReference type="InterPro" id="IPR036890">
    <property type="entry name" value="HATPase_C_sf"/>
</dbReference>
<accession>A0ABW7ZUY2</accession>
<dbReference type="InterPro" id="IPR011006">
    <property type="entry name" value="CheY-like_superfamily"/>
</dbReference>
<evidence type="ECO:0000313" key="16">
    <source>
        <dbReference type="EMBL" id="MFI7438360.1"/>
    </source>
</evidence>
<dbReference type="Proteomes" id="UP001612928">
    <property type="component" value="Unassembled WGS sequence"/>
</dbReference>
<evidence type="ECO:0000256" key="7">
    <source>
        <dbReference type="ARBA" id="ARBA00022777"/>
    </source>
</evidence>
<dbReference type="InterPro" id="IPR000014">
    <property type="entry name" value="PAS"/>
</dbReference>
<dbReference type="CDD" id="cd00156">
    <property type="entry name" value="REC"/>
    <property type="match status" value="1"/>
</dbReference>
<feature type="domain" description="PAC" evidence="15">
    <location>
        <begin position="210"/>
        <end position="265"/>
    </location>
</feature>
<dbReference type="PROSITE" id="PS50109">
    <property type="entry name" value="HIS_KIN"/>
    <property type="match status" value="1"/>
</dbReference>
<dbReference type="EMBL" id="JBITMB010000001">
    <property type="protein sequence ID" value="MFI7438360.1"/>
    <property type="molecule type" value="Genomic_DNA"/>
</dbReference>
<dbReference type="RefSeq" id="WP_397017895.1">
    <property type="nucleotide sequence ID" value="NZ_JBITMB010000001.1"/>
</dbReference>
<dbReference type="Gene3D" id="3.30.450.20">
    <property type="entry name" value="PAS domain"/>
    <property type="match status" value="1"/>
</dbReference>
<keyword evidence="9" id="KW-0902">Two-component regulatory system</keyword>
<dbReference type="SUPFAM" id="SSF55874">
    <property type="entry name" value="ATPase domain of HSP90 chaperone/DNA topoisomerase II/histidine kinase"/>
    <property type="match status" value="1"/>
</dbReference>
<evidence type="ECO:0000259" key="13">
    <source>
        <dbReference type="PROSITE" id="PS50110"/>
    </source>
</evidence>
<evidence type="ECO:0000259" key="14">
    <source>
        <dbReference type="PROSITE" id="PS50112"/>
    </source>
</evidence>
<feature type="domain" description="Response regulatory" evidence="13">
    <location>
        <begin position="6"/>
        <end position="122"/>
    </location>
</feature>
<dbReference type="NCBIfam" id="TIGR00229">
    <property type="entry name" value="sensory_box"/>
    <property type="match status" value="1"/>
</dbReference>
<keyword evidence="5" id="KW-0808">Transferase</keyword>
<dbReference type="SMART" id="SM00448">
    <property type="entry name" value="REC"/>
    <property type="match status" value="1"/>
</dbReference>
<dbReference type="PANTHER" id="PTHR43065">
    <property type="entry name" value="SENSOR HISTIDINE KINASE"/>
    <property type="match status" value="1"/>
</dbReference>
<dbReference type="PROSITE" id="PS50112">
    <property type="entry name" value="PAS"/>
    <property type="match status" value="1"/>
</dbReference>
<evidence type="ECO:0000256" key="1">
    <source>
        <dbReference type="ARBA" id="ARBA00000085"/>
    </source>
</evidence>
<evidence type="ECO:0000256" key="8">
    <source>
        <dbReference type="ARBA" id="ARBA00022840"/>
    </source>
</evidence>
<dbReference type="EC" id="2.7.13.3" evidence="3"/>
<feature type="coiled-coil region" evidence="11">
    <location>
        <begin position="119"/>
        <end position="150"/>
    </location>
</feature>
<feature type="domain" description="Histidine kinase" evidence="12">
    <location>
        <begin position="285"/>
        <end position="497"/>
    </location>
</feature>
<dbReference type="InterPro" id="IPR036097">
    <property type="entry name" value="HisK_dim/P_sf"/>
</dbReference>
<dbReference type="InterPro" id="IPR001610">
    <property type="entry name" value="PAC"/>
</dbReference>
<comment type="subcellular location">
    <subcellularLocation>
        <location evidence="2">Cell membrane</location>
    </subcellularLocation>
</comment>
<dbReference type="Pfam" id="PF08447">
    <property type="entry name" value="PAS_3"/>
    <property type="match status" value="1"/>
</dbReference>
<dbReference type="InterPro" id="IPR003594">
    <property type="entry name" value="HATPase_dom"/>
</dbReference>
<dbReference type="PRINTS" id="PR00344">
    <property type="entry name" value="BCTRLSENSOR"/>
</dbReference>
<dbReference type="PANTHER" id="PTHR43065:SF46">
    <property type="entry name" value="C4-DICARBOXYLATE TRANSPORT SENSOR PROTEIN DCTB"/>
    <property type="match status" value="1"/>
</dbReference>
<sequence length="499" mass="54012">MIVPIHILLCEADDDDALRIVARLLRDGVAATHERVEDAESVAAALRQRPPDIVFSDYRMPSLTAHDVLRLLHDTAPDIPFILVSGQVGDERAAALMRAGARDFVSKNRLSRLAPVVRRELHEAECRHQRRQAQAALRESEQRLRLYAENAPDIIFRLRLAPRTRVEHVSPAAAAILGYAPEDLSGDPRRLLGLVHPADRDRLERSWRSPRGEPLLLRWRGPDGATVWTEQRATGIRDDDGRLLAVEGVLRDVTAQVRAQRERERLERRLRQAERLESLGRLAGGLAHDVNNLLGVILGNAELALDALPEDAPGRAGVERIQQAAERGEALARRLLTSGDAHPPGAAGAGPAPETDLNAVVEETIDLLRPTLAGDVEVVTRLAEGLPAVGIDRTGLEHVLINVLVNALAAMPDGGRLTVETARGDGGARLTVSDTGHGMPAEVAERAFDPFFTTRERGTGLGLCTARGTVEGAGGRATLDSRPGSGTTVHIRLPAAEAR</sequence>
<keyword evidence="4 10" id="KW-0597">Phosphoprotein</keyword>
<keyword evidence="8 16" id="KW-0067">ATP-binding</keyword>
<dbReference type="GO" id="GO:0005524">
    <property type="term" value="F:ATP binding"/>
    <property type="evidence" value="ECO:0007669"/>
    <property type="project" value="UniProtKB-KW"/>
</dbReference>
<comment type="catalytic activity">
    <reaction evidence="1">
        <text>ATP + protein L-histidine = ADP + protein N-phospho-L-histidine.</text>
        <dbReference type="EC" id="2.7.13.3"/>
    </reaction>
</comment>
<gene>
    <name evidence="16" type="ORF">ACIBP5_00165</name>
</gene>
<keyword evidence="11" id="KW-0175">Coiled coil</keyword>
<feature type="domain" description="PAS" evidence="14">
    <location>
        <begin position="140"/>
        <end position="205"/>
    </location>
</feature>
<dbReference type="CDD" id="cd00130">
    <property type="entry name" value="PAS"/>
    <property type="match status" value="1"/>
</dbReference>
<organism evidence="16 17">
    <name type="scientific">Nonomuraea indica</name>
    <dbReference type="NCBI Taxonomy" id="1581193"/>
    <lineage>
        <taxon>Bacteria</taxon>
        <taxon>Bacillati</taxon>
        <taxon>Actinomycetota</taxon>
        <taxon>Actinomycetes</taxon>
        <taxon>Streptosporangiales</taxon>
        <taxon>Streptosporangiaceae</taxon>
        <taxon>Nonomuraea</taxon>
    </lineage>
</organism>
<evidence type="ECO:0000256" key="5">
    <source>
        <dbReference type="ARBA" id="ARBA00022679"/>
    </source>
</evidence>
<dbReference type="InterPro" id="IPR013655">
    <property type="entry name" value="PAS_fold_3"/>
</dbReference>
<keyword evidence="17" id="KW-1185">Reference proteome</keyword>
<dbReference type="PROSITE" id="PS50110">
    <property type="entry name" value="RESPONSE_REGULATORY"/>
    <property type="match status" value="1"/>
</dbReference>
<keyword evidence="7" id="KW-0418">Kinase</keyword>
<name>A0ABW7ZUY2_9ACTN</name>
<reference evidence="16 17" key="1">
    <citation type="submission" date="2024-10" db="EMBL/GenBank/DDBJ databases">
        <title>The Natural Products Discovery Center: Release of the First 8490 Sequenced Strains for Exploring Actinobacteria Biosynthetic Diversity.</title>
        <authorList>
            <person name="Kalkreuter E."/>
            <person name="Kautsar S.A."/>
            <person name="Yang D."/>
            <person name="Bader C.D."/>
            <person name="Teijaro C.N."/>
            <person name="Fluegel L."/>
            <person name="Davis C.M."/>
            <person name="Simpson J.R."/>
            <person name="Lauterbach L."/>
            <person name="Steele A.D."/>
            <person name="Gui C."/>
            <person name="Meng S."/>
            <person name="Li G."/>
            <person name="Viehrig K."/>
            <person name="Ye F."/>
            <person name="Su P."/>
            <person name="Kiefer A.F."/>
            <person name="Nichols A."/>
            <person name="Cepeda A.J."/>
            <person name="Yan W."/>
            <person name="Fan B."/>
            <person name="Jiang Y."/>
            <person name="Adhikari A."/>
            <person name="Zheng C.-J."/>
            <person name="Schuster L."/>
            <person name="Cowan T.M."/>
            <person name="Smanski M.J."/>
            <person name="Chevrette M.G."/>
            <person name="De Carvalho L.P.S."/>
            <person name="Shen B."/>
        </authorList>
    </citation>
    <scope>NUCLEOTIDE SEQUENCE [LARGE SCALE GENOMIC DNA]</scope>
    <source>
        <strain evidence="16 17">NPDC049503</strain>
    </source>
</reference>
<dbReference type="PROSITE" id="PS50113">
    <property type="entry name" value="PAC"/>
    <property type="match status" value="1"/>
</dbReference>
<dbReference type="Pfam" id="PF02518">
    <property type="entry name" value="HATPase_c"/>
    <property type="match status" value="1"/>
</dbReference>
<dbReference type="Gene3D" id="1.10.287.130">
    <property type="match status" value="1"/>
</dbReference>
<dbReference type="SMART" id="SM00086">
    <property type="entry name" value="PAC"/>
    <property type="match status" value="1"/>
</dbReference>
<dbReference type="InterPro" id="IPR000700">
    <property type="entry name" value="PAS-assoc_C"/>
</dbReference>
<dbReference type="SUPFAM" id="SSF55785">
    <property type="entry name" value="PYP-like sensor domain (PAS domain)"/>
    <property type="match status" value="1"/>
</dbReference>
<dbReference type="SMART" id="SM00091">
    <property type="entry name" value="PAS"/>
    <property type="match status" value="1"/>
</dbReference>
<evidence type="ECO:0000256" key="4">
    <source>
        <dbReference type="ARBA" id="ARBA00022553"/>
    </source>
</evidence>
<dbReference type="Gene3D" id="3.30.565.10">
    <property type="entry name" value="Histidine kinase-like ATPase, C-terminal domain"/>
    <property type="match status" value="1"/>
</dbReference>
<keyword evidence="6" id="KW-0547">Nucleotide-binding</keyword>
<comment type="caution">
    <text evidence="16">The sequence shown here is derived from an EMBL/GenBank/DDBJ whole genome shotgun (WGS) entry which is preliminary data.</text>
</comment>
<evidence type="ECO:0000313" key="17">
    <source>
        <dbReference type="Proteomes" id="UP001612928"/>
    </source>
</evidence>
<dbReference type="SMART" id="SM00388">
    <property type="entry name" value="HisKA"/>
    <property type="match status" value="1"/>
</dbReference>
<evidence type="ECO:0000256" key="10">
    <source>
        <dbReference type="PROSITE-ProRule" id="PRU00169"/>
    </source>
</evidence>
<evidence type="ECO:0000256" key="6">
    <source>
        <dbReference type="ARBA" id="ARBA00022741"/>
    </source>
</evidence>
<dbReference type="SUPFAM" id="SSF47384">
    <property type="entry name" value="Homodimeric domain of signal transducing histidine kinase"/>
    <property type="match status" value="1"/>
</dbReference>
<dbReference type="InterPro" id="IPR003661">
    <property type="entry name" value="HisK_dim/P_dom"/>
</dbReference>
<dbReference type="Gene3D" id="3.40.50.2300">
    <property type="match status" value="1"/>
</dbReference>
<evidence type="ECO:0000259" key="12">
    <source>
        <dbReference type="PROSITE" id="PS50109"/>
    </source>
</evidence>
<proteinExistence type="predicted"/>
<feature type="modified residue" description="4-aspartylphosphate" evidence="10">
    <location>
        <position position="57"/>
    </location>
</feature>
<protein>
    <recommendedName>
        <fullName evidence="3">histidine kinase</fullName>
        <ecNumber evidence="3">2.7.13.3</ecNumber>
    </recommendedName>
</protein>
<dbReference type="SMART" id="SM00387">
    <property type="entry name" value="HATPase_c"/>
    <property type="match status" value="1"/>
</dbReference>
<dbReference type="Pfam" id="PF00072">
    <property type="entry name" value="Response_reg"/>
    <property type="match status" value="1"/>
</dbReference>
<evidence type="ECO:0000256" key="9">
    <source>
        <dbReference type="ARBA" id="ARBA00023012"/>
    </source>
</evidence>
<dbReference type="InterPro" id="IPR005467">
    <property type="entry name" value="His_kinase_dom"/>
</dbReference>
<dbReference type="InterPro" id="IPR035965">
    <property type="entry name" value="PAS-like_dom_sf"/>
</dbReference>
<dbReference type="CDD" id="cd00082">
    <property type="entry name" value="HisKA"/>
    <property type="match status" value="1"/>
</dbReference>
<dbReference type="InterPro" id="IPR001789">
    <property type="entry name" value="Sig_transdc_resp-reg_receiver"/>
</dbReference>
<evidence type="ECO:0000259" key="15">
    <source>
        <dbReference type="PROSITE" id="PS50113"/>
    </source>
</evidence>
<evidence type="ECO:0000256" key="11">
    <source>
        <dbReference type="SAM" id="Coils"/>
    </source>
</evidence>